<evidence type="ECO:0000256" key="6">
    <source>
        <dbReference type="ARBA" id="ARBA00022741"/>
    </source>
</evidence>
<dbReference type="Pfam" id="PF01909">
    <property type="entry name" value="NTP_transf_2"/>
    <property type="match status" value="1"/>
</dbReference>
<sequence length="93" mass="10468">MSTIETLKINADVIRSRYPVSKIGVFGSVARGKETETSDVDVLVEFAEPVDIFEFIDFKEFLGNLLDKTVDLVSVKALKPFLKDKILNEVIYV</sequence>
<keyword evidence="2" id="KW-1277">Toxin-antitoxin system</keyword>
<evidence type="ECO:0000256" key="4">
    <source>
        <dbReference type="ARBA" id="ARBA00022695"/>
    </source>
</evidence>
<evidence type="ECO:0000256" key="2">
    <source>
        <dbReference type="ARBA" id="ARBA00022649"/>
    </source>
</evidence>
<keyword evidence="8" id="KW-0460">Magnesium</keyword>
<reference evidence="11 12" key="1">
    <citation type="journal article" date="2020" name="J Geophys Res Biogeosci">
        <title>Magnetotaxis as an Adaptation to Enable Bacterial Shuttling of Microbial Sulfur and Sulfur Cycling Across Aquatic Oxic#Anoxic Interfaces.</title>
        <authorList>
            <person name="Li J."/>
            <person name="Liu P."/>
            <person name="Wang J."/>
            <person name="Roberts A.P."/>
            <person name="Pan Y."/>
        </authorList>
    </citation>
    <scope>NUCLEOTIDE SEQUENCE [LARGE SCALE GENOMIC DNA]</scope>
    <source>
        <strain evidence="11 12">MYR-1_YQ</strain>
    </source>
</reference>
<proteinExistence type="inferred from homology"/>
<dbReference type="PANTHER" id="PTHR33571:SF14">
    <property type="entry name" value="PROTEIN ADENYLYLTRANSFERASE MJ0435-RELATED"/>
    <property type="match status" value="1"/>
</dbReference>
<protein>
    <submittedName>
        <fullName evidence="11">Nucleotidyltransferase family protein</fullName>
    </submittedName>
</protein>
<feature type="domain" description="Polymerase nucleotidyl transferase" evidence="10">
    <location>
        <begin position="12"/>
        <end position="93"/>
    </location>
</feature>
<dbReference type="InterPro" id="IPR002934">
    <property type="entry name" value="Polymerase_NTP_transf_dom"/>
</dbReference>
<keyword evidence="3" id="KW-0808">Transferase</keyword>
<accession>A0ABS6S361</accession>
<dbReference type="InterPro" id="IPR043519">
    <property type="entry name" value="NT_sf"/>
</dbReference>
<dbReference type="SUPFAM" id="SSF81301">
    <property type="entry name" value="Nucleotidyltransferase"/>
    <property type="match status" value="1"/>
</dbReference>
<evidence type="ECO:0000256" key="8">
    <source>
        <dbReference type="ARBA" id="ARBA00022842"/>
    </source>
</evidence>
<keyword evidence="5" id="KW-0479">Metal-binding</keyword>
<name>A0ABS6S361_9BACT</name>
<evidence type="ECO:0000259" key="10">
    <source>
        <dbReference type="Pfam" id="PF01909"/>
    </source>
</evidence>
<keyword evidence="4" id="KW-0548">Nucleotidyltransferase</keyword>
<dbReference type="Gene3D" id="3.30.460.10">
    <property type="entry name" value="Beta Polymerase, domain 2"/>
    <property type="match status" value="1"/>
</dbReference>
<evidence type="ECO:0000256" key="7">
    <source>
        <dbReference type="ARBA" id="ARBA00022840"/>
    </source>
</evidence>
<organism evidence="11 12">
    <name type="scientific">Candidatus Magnetobacterium casense</name>
    <dbReference type="NCBI Taxonomy" id="1455061"/>
    <lineage>
        <taxon>Bacteria</taxon>
        <taxon>Pseudomonadati</taxon>
        <taxon>Nitrospirota</taxon>
        <taxon>Thermodesulfovibrionia</taxon>
        <taxon>Thermodesulfovibrionales</taxon>
        <taxon>Candidatus Magnetobacteriaceae</taxon>
        <taxon>Candidatus Magnetobacterium</taxon>
    </lineage>
</organism>
<evidence type="ECO:0000256" key="1">
    <source>
        <dbReference type="ARBA" id="ARBA00001946"/>
    </source>
</evidence>
<dbReference type="Proteomes" id="UP001196980">
    <property type="component" value="Unassembled WGS sequence"/>
</dbReference>
<evidence type="ECO:0000256" key="9">
    <source>
        <dbReference type="ARBA" id="ARBA00038276"/>
    </source>
</evidence>
<evidence type="ECO:0000256" key="5">
    <source>
        <dbReference type="ARBA" id="ARBA00022723"/>
    </source>
</evidence>
<comment type="similarity">
    <text evidence="9">Belongs to the MntA antitoxin family.</text>
</comment>
<keyword evidence="12" id="KW-1185">Reference proteome</keyword>
<dbReference type="InterPro" id="IPR052038">
    <property type="entry name" value="Type-VII_TA_antitoxin"/>
</dbReference>
<keyword evidence="6" id="KW-0547">Nucleotide-binding</keyword>
<gene>
    <name evidence="11" type="ORF">HWQ67_17050</name>
</gene>
<dbReference type="PANTHER" id="PTHR33571">
    <property type="entry name" value="SSL8005 PROTEIN"/>
    <property type="match status" value="1"/>
</dbReference>
<keyword evidence="7" id="KW-0067">ATP-binding</keyword>
<dbReference type="CDD" id="cd05403">
    <property type="entry name" value="NT_KNTase_like"/>
    <property type="match status" value="1"/>
</dbReference>
<dbReference type="RefSeq" id="WP_218253896.1">
    <property type="nucleotide sequence ID" value="NZ_JABXWD010000519.1"/>
</dbReference>
<comment type="caution">
    <text evidence="11">The sequence shown here is derived from an EMBL/GenBank/DDBJ whole genome shotgun (WGS) entry which is preliminary data.</text>
</comment>
<evidence type="ECO:0000313" key="12">
    <source>
        <dbReference type="Proteomes" id="UP001196980"/>
    </source>
</evidence>
<evidence type="ECO:0000313" key="11">
    <source>
        <dbReference type="EMBL" id="MBV6343287.1"/>
    </source>
</evidence>
<comment type="cofactor">
    <cofactor evidence="1">
        <name>Mg(2+)</name>
        <dbReference type="ChEBI" id="CHEBI:18420"/>
    </cofactor>
</comment>
<dbReference type="EMBL" id="JABXWD010000519">
    <property type="protein sequence ID" value="MBV6343287.1"/>
    <property type="molecule type" value="Genomic_DNA"/>
</dbReference>
<evidence type="ECO:0000256" key="3">
    <source>
        <dbReference type="ARBA" id="ARBA00022679"/>
    </source>
</evidence>